<dbReference type="AlphaFoldDB" id="A0A934KJ78"/>
<evidence type="ECO:0000313" key="3">
    <source>
        <dbReference type="Proteomes" id="UP000620075"/>
    </source>
</evidence>
<dbReference type="RefSeq" id="WP_338180213.1">
    <property type="nucleotide sequence ID" value="NZ_JAEKNQ010000040.1"/>
</dbReference>
<proteinExistence type="predicted"/>
<feature type="chain" id="PRO_5037484622" description="DUF5808 domain-containing protein" evidence="1">
    <location>
        <begin position="29"/>
        <end position="138"/>
    </location>
</feature>
<name>A0A934KJ78_9BACT</name>
<organism evidence="2 3">
    <name type="scientific">Candidatus Dormiibacter inghamiae</name>
    <dbReference type="NCBI Taxonomy" id="3127013"/>
    <lineage>
        <taxon>Bacteria</taxon>
        <taxon>Bacillati</taxon>
        <taxon>Candidatus Dormiibacterota</taxon>
        <taxon>Candidatus Dormibacteria</taxon>
        <taxon>Candidatus Dormibacterales</taxon>
        <taxon>Candidatus Dormibacteraceae</taxon>
        <taxon>Candidatus Dormiibacter</taxon>
    </lineage>
</organism>
<dbReference type="EMBL" id="JAEKNQ010000040">
    <property type="protein sequence ID" value="MBJ7603728.1"/>
    <property type="molecule type" value="Genomic_DNA"/>
</dbReference>
<sequence length="138" mass="14971">MRTARRLRRLTTVAGFGLMVAAISQEMAKPEAQRTWTGKVFGLVPYDFRPPTWDRIRAAYWNPNSSSLLSTRVLGVGWSINLYRASVLLENGFRMLMGTGAATPILRQAQKAATQATSKAQDVAASATGGRVGNRAAS</sequence>
<keyword evidence="1" id="KW-0732">Signal</keyword>
<accession>A0A934KJ78</accession>
<evidence type="ECO:0000256" key="1">
    <source>
        <dbReference type="SAM" id="SignalP"/>
    </source>
</evidence>
<evidence type="ECO:0008006" key="4">
    <source>
        <dbReference type="Google" id="ProtNLM"/>
    </source>
</evidence>
<dbReference type="Proteomes" id="UP000620075">
    <property type="component" value="Unassembled WGS sequence"/>
</dbReference>
<comment type="caution">
    <text evidence="2">The sequence shown here is derived from an EMBL/GenBank/DDBJ whole genome shotgun (WGS) entry which is preliminary data.</text>
</comment>
<gene>
    <name evidence="2" type="ORF">JF888_11130</name>
</gene>
<reference evidence="2 3" key="1">
    <citation type="submission" date="2020-10" db="EMBL/GenBank/DDBJ databases">
        <title>Ca. Dormibacterota MAGs.</title>
        <authorList>
            <person name="Montgomery K."/>
        </authorList>
    </citation>
    <scope>NUCLEOTIDE SEQUENCE [LARGE SCALE GENOMIC DNA]</scope>
    <source>
        <strain evidence="2">SC8811_S16_3</strain>
    </source>
</reference>
<feature type="signal peptide" evidence="1">
    <location>
        <begin position="1"/>
        <end position="28"/>
    </location>
</feature>
<protein>
    <recommendedName>
        <fullName evidence="4">DUF5808 domain-containing protein</fullName>
    </recommendedName>
</protein>
<evidence type="ECO:0000313" key="2">
    <source>
        <dbReference type="EMBL" id="MBJ7603728.1"/>
    </source>
</evidence>